<dbReference type="InterPro" id="IPR002559">
    <property type="entry name" value="Transposase_11"/>
</dbReference>
<dbReference type="Pfam" id="PF01609">
    <property type="entry name" value="DDE_Tnp_1"/>
    <property type="match status" value="1"/>
</dbReference>
<dbReference type="EMBL" id="RBAK01000003">
    <property type="protein sequence ID" value="RKN48227.1"/>
    <property type="molecule type" value="Genomic_DNA"/>
</dbReference>
<dbReference type="PANTHER" id="PTHR30007">
    <property type="entry name" value="PHP DOMAIN PROTEIN"/>
    <property type="match status" value="1"/>
</dbReference>
<comment type="caution">
    <text evidence="3">The sequence shown here is derived from an EMBL/GenBank/DDBJ whole genome shotgun (WGS) entry which is preliminary data.</text>
</comment>
<feature type="compositionally biased region" description="Basic and acidic residues" evidence="1">
    <location>
        <begin position="28"/>
        <end position="50"/>
    </location>
</feature>
<dbReference type="PANTHER" id="PTHR30007:SF1">
    <property type="entry name" value="BLR1914 PROTEIN"/>
    <property type="match status" value="1"/>
</dbReference>
<feature type="region of interest" description="Disordered" evidence="1">
    <location>
        <begin position="1"/>
        <end position="81"/>
    </location>
</feature>
<dbReference type="GO" id="GO:0004803">
    <property type="term" value="F:transposase activity"/>
    <property type="evidence" value="ECO:0007669"/>
    <property type="project" value="InterPro"/>
</dbReference>
<proteinExistence type="predicted"/>
<evidence type="ECO:0000256" key="1">
    <source>
        <dbReference type="SAM" id="MobiDB-lite"/>
    </source>
</evidence>
<evidence type="ECO:0000313" key="4">
    <source>
        <dbReference type="Proteomes" id="UP000281726"/>
    </source>
</evidence>
<evidence type="ECO:0000313" key="3">
    <source>
        <dbReference type="EMBL" id="RKN48227.1"/>
    </source>
</evidence>
<dbReference type="OrthoDB" id="3213859at2"/>
<keyword evidence="4" id="KW-1185">Reference proteome</keyword>
<organism evidence="3 4">
    <name type="scientific">Micromonospora endolithica</name>
    <dbReference type="NCBI Taxonomy" id="230091"/>
    <lineage>
        <taxon>Bacteria</taxon>
        <taxon>Bacillati</taxon>
        <taxon>Actinomycetota</taxon>
        <taxon>Actinomycetes</taxon>
        <taxon>Micromonosporales</taxon>
        <taxon>Micromonosporaceae</taxon>
        <taxon>Micromonospora</taxon>
    </lineage>
</organism>
<dbReference type="RefSeq" id="WP_120727224.1">
    <property type="nucleotide sequence ID" value="NZ_RBAK01000003.1"/>
</dbReference>
<accession>A0A3A9ZLL8</accession>
<dbReference type="Proteomes" id="UP000281726">
    <property type="component" value="Unassembled WGS sequence"/>
</dbReference>
<dbReference type="GO" id="GO:0006313">
    <property type="term" value="P:DNA transposition"/>
    <property type="evidence" value="ECO:0007669"/>
    <property type="project" value="InterPro"/>
</dbReference>
<dbReference type="GO" id="GO:0003677">
    <property type="term" value="F:DNA binding"/>
    <property type="evidence" value="ECO:0007669"/>
    <property type="project" value="InterPro"/>
</dbReference>
<dbReference type="AlphaFoldDB" id="A0A3A9ZLL8"/>
<name>A0A3A9ZLL8_9ACTN</name>
<gene>
    <name evidence="3" type="ORF">D7223_09330</name>
</gene>
<protein>
    <recommendedName>
        <fullName evidence="2">Transposase IS4-like domain-containing protein</fullName>
    </recommendedName>
</protein>
<feature type="compositionally biased region" description="Low complexity" evidence="1">
    <location>
        <begin position="54"/>
        <end position="69"/>
    </location>
</feature>
<reference evidence="3 4" key="1">
    <citation type="journal article" date="2004" name="Syst. Appl. Microbiol.">
        <title>Cryptoendolithic actinomycetes from antarctic sandstone rock samples: Micromonospora endolithica sp. nov. and two isolates related to Micromonospora coerulea Jensen 1932.</title>
        <authorList>
            <person name="Hirsch P."/>
            <person name="Mevs U."/>
            <person name="Kroppenstedt R.M."/>
            <person name="Schumann P."/>
            <person name="Stackebrandt E."/>
        </authorList>
    </citation>
    <scope>NUCLEOTIDE SEQUENCE [LARGE SCALE GENOMIC DNA]</scope>
    <source>
        <strain evidence="3 4">JCM 12677</strain>
    </source>
</reference>
<evidence type="ECO:0000259" key="2">
    <source>
        <dbReference type="Pfam" id="PF01609"/>
    </source>
</evidence>
<sequence>MTRSSYKLRRGRSDRAEPGRPWQARQQDPCDGRAWRPAAEHRHLRSEHAGRGGAAATAGRSASGRGPFGRPRRRPDRLHADKAYDHRALRAEVRWRGITVRIARKKIESLQRLGRHRWVIERTMPWLMRYRRLIHRYDRHADHFAPFTTIACALIFYRKLVKHAK</sequence>
<feature type="compositionally biased region" description="Basic residues" evidence="1">
    <location>
        <begin position="1"/>
        <end position="10"/>
    </location>
</feature>
<feature type="domain" description="Transposase IS4-like" evidence="2">
    <location>
        <begin position="72"/>
        <end position="155"/>
    </location>
</feature>